<dbReference type="PANTHER" id="PTHR43581:SF4">
    <property type="entry name" value="ATP_GTP PHOSPHATASE"/>
    <property type="match status" value="1"/>
</dbReference>
<organism evidence="2 3">
    <name type="scientific">Thiothrix winogradskyi</name>
    <dbReference type="NCBI Taxonomy" id="96472"/>
    <lineage>
        <taxon>Bacteria</taxon>
        <taxon>Pseudomonadati</taxon>
        <taxon>Pseudomonadota</taxon>
        <taxon>Gammaproteobacteria</taxon>
        <taxon>Thiotrichales</taxon>
        <taxon>Thiotrichaceae</taxon>
        <taxon>Thiothrix</taxon>
    </lineage>
</organism>
<dbReference type="Proteomes" id="UP001054801">
    <property type="component" value="Chromosome"/>
</dbReference>
<evidence type="ECO:0000259" key="1">
    <source>
        <dbReference type="SMART" id="SM00382"/>
    </source>
</evidence>
<feature type="domain" description="AAA+ ATPase" evidence="1">
    <location>
        <begin position="25"/>
        <end position="235"/>
    </location>
</feature>
<reference evidence="2" key="1">
    <citation type="journal article" date="2022" name="Microorganisms">
        <title>Two New Species of Filamentous Sulfur Bacteria of the Genus Thiothrix, Thiothrix winogradskyi sp. nov. and 'Candidatus Thiothrix sulfatifontis' sp. nov.</title>
        <authorList>
            <person name="Ravin N.V."/>
            <person name="Rossetti S."/>
            <person name="Beletsky A.V."/>
            <person name="Kadnikov V.V."/>
            <person name="Rudenko T.S."/>
            <person name="Smolyakov D.D."/>
            <person name="Moskvitina M.I."/>
            <person name="Gureeva M.V."/>
            <person name="Mardanov A.V."/>
            <person name="Grabovich M.Y."/>
        </authorList>
    </citation>
    <scope>NUCLEOTIDE SEQUENCE</scope>
    <source>
        <strain evidence="2">CT3</strain>
    </source>
</reference>
<dbReference type="SUPFAM" id="SSF52540">
    <property type="entry name" value="P-loop containing nucleoside triphosphate hydrolases"/>
    <property type="match status" value="1"/>
</dbReference>
<dbReference type="Gene3D" id="3.40.50.300">
    <property type="entry name" value="P-loop containing nucleotide triphosphate hydrolases"/>
    <property type="match status" value="1"/>
</dbReference>
<dbReference type="RefSeq" id="WP_236500645.1">
    <property type="nucleotide sequence ID" value="NZ_CP091244.1"/>
</dbReference>
<dbReference type="InterPro" id="IPR003593">
    <property type="entry name" value="AAA+_ATPase"/>
</dbReference>
<evidence type="ECO:0000313" key="2">
    <source>
        <dbReference type="EMBL" id="UJS25436.1"/>
    </source>
</evidence>
<protein>
    <submittedName>
        <fullName evidence="2">AAA family ATPase</fullName>
    </submittedName>
</protein>
<dbReference type="InterPro" id="IPR027417">
    <property type="entry name" value="P-loop_NTPase"/>
</dbReference>
<sequence>MLDLTHLRLDDPRCVGTIELDLDPSKQAYVFIGANGVGKTRLLNILDVNFQIDLKEKPPVVFIETQDRGHFEEATVKSDSLRNWIKESANLSSIFQKNKNNRQHYLFTLLKCLHEIDSKYDANYLELDDKDNITLKVNNEEKELSQLSTGFVSIFKILTKIISEYGAATNARDLQNVQGIVLIDEIESHLHLEWQVKIIPTLKKLFPNTTFFIATHSPLVLSQLEDGEAYELRRDADDVVRTYKIKNPGNTAMIDLLKVAFNIDLNRLALDRPITETQQKARMALLERMKSRKVAQ</sequence>
<gene>
    <name evidence="2" type="ORF">L2Y54_05185</name>
</gene>
<proteinExistence type="predicted"/>
<dbReference type="Pfam" id="PF13304">
    <property type="entry name" value="AAA_21"/>
    <property type="match status" value="1"/>
</dbReference>
<dbReference type="PANTHER" id="PTHR43581">
    <property type="entry name" value="ATP/GTP PHOSPHATASE"/>
    <property type="match status" value="1"/>
</dbReference>
<dbReference type="SMART" id="SM00382">
    <property type="entry name" value="AAA"/>
    <property type="match status" value="1"/>
</dbReference>
<keyword evidence="3" id="KW-1185">Reference proteome</keyword>
<name>A0ABY3T3V7_9GAMM</name>
<accession>A0ABY3T3V7</accession>
<dbReference type="EMBL" id="CP091244">
    <property type="protein sequence ID" value="UJS25436.1"/>
    <property type="molecule type" value="Genomic_DNA"/>
</dbReference>
<dbReference type="InterPro" id="IPR051396">
    <property type="entry name" value="Bact_Antivir_Def_Nuclease"/>
</dbReference>
<evidence type="ECO:0000313" key="3">
    <source>
        <dbReference type="Proteomes" id="UP001054801"/>
    </source>
</evidence>
<dbReference type="InterPro" id="IPR003959">
    <property type="entry name" value="ATPase_AAA_core"/>
</dbReference>